<evidence type="ECO:0000313" key="2">
    <source>
        <dbReference type="EMBL" id="QSE91529.1"/>
    </source>
</evidence>
<accession>A0A974W5A0</accession>
<dbReference type="EMBL" id="CP070619">
    <property type="protein sequence ID" value="QSE91529.1"/>
    <property type="molecule type" value="Genomic_DNA"/>
</dbReference>
<name>A0A974W5A0_9NOCA</name>
<sequence>MTNTDQRADAYADRIRSACAAVVEHDLDRALAHFDDNCVFVDGTTGRETGKDGLLAFLDEMWSMFPDFAPRVVAAHVAENTIGVLFESTGTLVGTGDASTPGKQVRWIATGFSTFDPDSLKILRDVYFVDTAALEQKVGEAQAG</sequence>
<dbReference type="SUPFAM" id="SSF54427">
    <property type="entry name" value="NTF2-like"/>
    <property type="match status" value="1"/>
</dbReference>
<gene>
    <name evidence="2" type="ORF">JWS13_24290</name>
</gene>
<protein>
    <submittedName>
        <fullName evidence="2">Nuclear transport factor 2 family protein</fullName>
    </submittedName>
</protein>
<dbReference type="InterPro" id="IPR032710">
    <property type="entry name" value="NTF2-like_dom_sf"/>
</dbReference>
<dbReference type="Proteomes" id="UP000662986">
    <property type="component" value="Chromosome"/>
</dbReference>
<feature type="domain" description="SnoaL-like" evidence="1">
    <location>
        <begin position="16"/>
        <end position="107"/>
    </location>
</feature>
<dbReference type="Pfam" id="PF12680">
    <property type="entry name" value="SnoaL_2"/>
    <property type="match status" value="1"/>
</dbReference>
<keyword evidence="3" id="KW-1185">Reference proteome</keyword>
<organism evidence="2 3">
    <name type="scientific">Rhodococcus pseudokoreensis</name>
    <dbReference type="NCBI Taxonomy" id="2811421"/>
    <lineage>
        <taxon>Bacteria</taxon>
        <taxon>Bacillati</taxon>
        <taxon>Actinomycetota</taxon>
        <taxon>Actinomycetes</taxon>
        <taxon>Mycobacteriales</taxon>
        <taxon>Nocardiaceae</taxon>
        <taxon>Rhodococcus</taxon>
    </lineage>
</organism>
<reference evidence="2 3" key="2">
    <citation type="journal article" date="2022" name="Arch. Microbiol.">
        <title>Rhodococcus pseudokoreensis sp. nov. isolated from the rhizosphere of young M26 apple rootstocks.</title>
        <authorList>
            <person name="Kampfer P."/>
            <person name="Glaeser S.P."/>
            <person name="Blom J."/>
            <person name="Wolf J."/>
            <person name="Benning S."/>
            <person name="Schloter M."/>
            <person name="Neumann-Schaal M."/>
        </authorList>
    </citation>
    <scope>NUCLEOTIDE SEQUENCE [LARGE SCALE GENOMIC DNA]</scope>
    <source>
        <strain evidence="2 3">R79</strain>
    </source>
</reference>
<reference evidence="2 3" key="1">
    <citation type="journal article" date="2021" name="Microbiol. Resour. Announc.">
        <title>Complete Genome Sequences of Two Rhodococcus sp. Strains with Large and Linear Chromosomes, Isolated from Apple Rhizosphere.</title>
        <authorList>
            <person name="Benning S."/>
            <person name="Brugnone N."/>
            <person name="Siani R."/>
            <person name="Kublik S."/>
            <person name="Schloter M."/>
            <person name="Rad V."/>
        </authorList>
    </citation>
    <scope>NUCLEOTIDE SEQUENCE [LARGE SCALE GENOMIC DNA]</scope>
    <source>
        <strain evidence="2 3">R79</strain>
    </source>
</reference>
<dbReference type="Gene3D" id="3.10.450.50">
    <property type="match status" value="1"/>
</dbReference>
<evidence type="ECO:0000313" key="3">
    <source>
        <dbReference type="Proteomes" id="UP000662986"/>
    </source>
</evidence>
<proteinExistence type="predicted"/>
<evidence type="ECO:0000259" key="1">
    <source>
        <dbReference type="Pfam" id="PF12680"/>
    </source>
</evidence>
<dbReference type="InterPro" id="IPR037401">
    <property type="entry name" value="SnoaL-like"/>
</dbReference>
<dbReference type="RefSeq" id="WP_206007956.1">
    <property type="nucleotide sequence ID" value="NZ_CP070619.1"/>
</dbReference>